<feature type="chain" id="PRO_5001785334" description="Secreted protein" evidence="2">
    <location>
        <begin position="24"/>
        <end position="74"/>
    </location>
</feature>
<name>A0A084XXL4_9PROT</name>
<dbReference type="AlphaFoldDB" id="A0A084XXL4"/>
<dbReference type="STRING" id="1457154.CAPSK01_003325"/>
<dbReference type="Proteomes" id="UP000019812">
    <property type="component" value="Unassembled WGS sequence"/>
</dbReference>
<reference evidence="3 4" key="1">
    <citation type="submission" date="2014-07" db="EMBL/GenBank/DDBJ databases">
        <title>Expanding our view of genomic diversity in Candidatus Accumulibacter clades.</title>
        <authorList>
            <person name="Skennerton C.T."/>
            <person name="Barr J.J."/>
            <person name="Slater F.R."/>
            <person name="Bond P.L."/>
            <person name="Tyson G.W."/>
        </authorList>
    </citation>
    <scope>NUCLEOTIDE SEQUENCE [LARGE SCALE GENOMIC DNA]</scope>
    <source>
        <strain evidence="4">SK-01</strain>
    </source>
</reference>
<accession>A0A084XXL4</accession>
<gene>
    <name evidence="3" type="ORF">CAPSK01_003325</name>
</gene>
<protein>
    <recommendedName>
        <fullName evidence="5">Secreted protein</fullName>
    </recommendedName>
</protein>
<organism evidence="3 4">
    <name type="scientific">Candidatus Accumulibacter vicinus</name>
    <dbReference type="NCBI Taxonomy" id="2954382"/>
    <lineage>
        <taxon>Bacteria</taxon>
        <taxon>Pseudomonadati</taxon>
        <taxon>Pseudomonadota</taxon>
        <taxon>Betaproteobacteria</taxon>
        <taxon>Candidatus Accumulibacter</taxon>
    </lineage>
</organism>
<evidence type="ECO:0000313" key="4">
    <source>
        <dbReference type="Proteomes" id="UP000019812"/>
    </source>
</evidence>
<dbReference type="EMBL" id="JDSS02000031">
    <property type="protein sequence ID" value="KFB67208.1"/>
    <property type="molecule type" value="Genomic_DNA"/>
</dbReference>
<sequence>MKKTMSTSRFFLLSLALVASATAAYGLGRRTRRLEKYQLEEGLRNWEDEGGNLAPPADQAVPSIAAPQSVGPSL</sequence>
<feature type="region of interest" description="Disordered" evidence="1">
    <location>
        <begin position="47"/>
        <end position="74"/>
    </location>
</feature>
<proteinExistence type="predicted"/>
<keyword evidence="2" id="KW-0732">Signal</keyword>
<feature type="signal peptide" evidence="2">
    <location>
        <begin position="1"/>
        <end position="23"/>
    </location>
</feature>
<evidence type="ECO:0000256" key="1">
    <source>
        <dbReference type="SAM" id="MobiDB-lite"/>
    </source>
</evidence>
<evidence type="ECO:0008006" key="5">
    <source>
        <dbReference type="Google" id="ProtNLM"/>
    </source>
</evidence>
<evidence type="ECO:0000313" key="3">
    <source>
        <dbReference type="EMBL" id="KFB67208.1"/>
    </source>
</evidence>
<evidence type="ECO:0000256" key="2">
    <source>
        <dbReference type="SAM" id="SignalP"/>
    </source>
</evidence>
<comment type="caution">
    <text evidence="3">The sequence shown here is derived from an EMBL/GenBank/DDBJ whole genome shotgun (WGS) entry which is preliminary data.</text>
</comment>